<name>A0A6G0T590_APHGL</name>
<sequence>MDWDSKESLNLIEAFRLQEVLWNPKHPSYFSKNTKHDAWCHLAKEFKRPVEEIKKKILSLQGSYRREKAKVKKSYGTGKGANDIYHSKWFGFDAMHCFLADKDDPMPTVNSENILSEARDMCASPYTGIERETSTDTSDVFMSEEDTLDPCETQTFPQQQQFVSANNNEFTCPSPVQPPKGKKRKILANTDSRIDEAFDILKKFASNIELSQQPPDECTTYGTHIGNKLRNYTPKTRSFVQYCFNNLHQTQLISIQYMKHQMGLL</sequence>
<dbReference type="OrthoDB" id="6611005at2759"/>
<organism evidence="2 3">
    <name type="scientific">Aphis glycines</name>
    <name type="common">Soybean aphid</name>
    <dbReference type="NCBI Taxonomy" id="307491"/>
    <lineage>
        <taxon>Eukaryota</taxon>
        <taxon>Metazoa</taxon>
        <taxon>Ecdysozoa</taxon>
        <taxon>Arthropoda</taxon>
        <taxon>Hexapoda</taxon>
        <taxon>Insecta</taxon>
        <taxon>Pterygota</taxon>
        <taxon>Neoptera</taxon>
        <taxon>Paraneoptera</taxon>
        <taxon>Hemiptera</taxon>
        <taxon>Sternorrhyncha</taxon>
        <taxon>Aphidomorpha</taxon>
        <taxon>Aphidoidea</taxon>
        <taxon>Aphididae</taxon>
        <taxon>Aphidini</taxon>
        <taxon>Aphis</taxon>
        <taxon>Aphis</taxon>
    </lineage>
</organism>
<evidence type="ECO:0000313" key="3">
    <source>
        <dbReference type="Proteomes" id="UP000475862"/>
    </source>
</evidence>
<dbReference type="PANTHER" id="PTHR21505">
    <property type="entry name" value="MADF DOMAIN-CONTAINING PROTEIN-RELATED"/>
    <property type="match status" value="1"/>
</dbReference>
<reference evidence="2 3" key="1">
    <citation type="submission" date="2019-08" db="EMBL/GenBank/DDBJ databases">
        <title>The genome of the soybean aphid Biotype 1, its phylome, world population structure and adaptation to the North American continent.</title>
        <authorList>
            <person name="Giordano R."/>
            <person name="Donthu R.K."/>
            <person name="Hernandez A.G."/>
            <person name="Wright C.L."/>
            <person name="Zimin A.V."/>
        </authorList>
    </citation>
    <scope>NUCLEOTIDE SEQUENCE [LARGE SCALE GENOMIC DNA]</scope>
    <source>
        <tissue evidence="2">Whole aphids</tissue>
    </source>
</reference>
<comment type="caution">
    <text evidence="2">The sequence shown here is derived from an EMBL/GenBank/DDBJ whole genome shotgun (WGS) entry which is preliminary data.</text>
</comment>
<dbReference type="InterPro" id="IPR006578">
    <property type="entry name" value="MADF-dom"/>
</dbReference>
<gene>
    <name evidence="2" type="ORF">AGLY_013918</name>
</gene>
<dbReference type="EMBL" id="VYZN01000056">
    <property type="protein sequence ID" value="KAE9525976.1"/>
    <property type="molecule type" value="Genomic_DNA"/>
</dbReference>
<dbReference type="AlphaFoldDB" id="A0A6G0T590"/>
<dbReference type="Pfam" id="PF10545">
    <property type="entry name" value="MADF_DNA_bdg"/>
    <property type="match status" value="1"/>
</dbReference>
<proteinExistence type="predicted"/>
<dbReference type="Proteomes" id="UP000475862">
    <property type="component" value="Unassembled WGS sequence"/>
</dbReference>
<protein>
    <recommendedName>
        <fullName evidence="1">MADF domain-containing protein</fullName>
    </recommendedName>
</protein>
<dbReference type="PROSITE" id="PS51029">
    <property type="entry name" value="MADF"/>
    <property type="match status" value="1"/>
</dbReference>
<dbReference type="SMART" id="SM00595">
    <property type="entry name" value="MADF"/>
    <property type="match status" value="1"/>
</dbReference>
<keyword evidence="3" id="KW-1185">Reference proteome</keyword>
<evidence type="ECO:0000259" key="1">
    <source>
        <dbReference type="PROSITE" id="PS51029"/>
    </source>
</evidence>
<accession>A0A6G0T590</accession>
<feature type="domain" description="MADF" evidence="1">
    <location>
        <begin position="10"/>
        <end position="103"/>
    </location>
</feature>
<evidence type="ECO:0000313" key="2">
    <source>
        <dbReference type="EMBL" id="KAE9525976.1"/>
    </source>
</evidence>
<dbReference type="PANTHER" id="PTHR21505:SF12">
    <property type="entry name" value="MADF DOMAIN-CONTAINING PROTEIN-RELATED"/>
    <property type="match status" value="1"/>
</dbReference>